<keyword evidence="2" id="KW-1185">Reference proteome</keyword>
<dbReference type="KEGG" id="psyt:DSAG12_03642"/>
<dbReference type="AlphaFoldDB" id="A0A5B9DF90"/>
<dbReference type="Proteomes" id="UP000321408">
    <property type="component" value="Chromosome"/>
</dbReference>
<accession>A0A5B9DF90</accession>
<gene>
    <name evidence="1" type="ORF">DSAG12_03642</name>
</gene>
<evidence type="ECO:0000313" key="2">
    <source>
        <dbReference type="Proteomes" id="UP000321408"/>
    </source>
</evidence>
<protein>
    <submittedName>
        <fullName evidence="1">Uncharacterized protein</fullName>
    </submittedName>
</protein>
<organism evidence="1 2">
    <name type="scientific">Promethearchaeum syntrophicum</name>
    <dbReference type="NCBI Taxonomy" id="2594042"/>
    <lineage>
        <taxon>Archaea</taxon>
        <taxon>Promethearchaeati</taxon>
        <taxon>Promethearchaeota</taxon>
        <taxon>Promethearchaeia</taxon>
        <taxon>Promethearchaeales</taxon>
        <taxon>Promethearchaeaceae</taxon>
        <taxon>Promethearchaeum</taxon>
    </lineage>
</organism>
<proteinExistence type="predicted"/>
<dbReference type="EMBL" id="CP042905">
    <property type="protein sequence ID" value="QEE17804.2"/>
    <property type="molecule type" value="Genomic_DNA"/>
</dbReference>
<reference evidence="1 2" key="2">
    <citation type="journal article" date="2024" name="Int. J. Syst. Evol. Microbiol.">
        <title>Promethearchaeum syntrophicum gen. nov., sp. nov., an anaerobic, obligately syntrophic archaeon, the first isolate of the lineage 'Asgard' archaea, and proposal of the new archaeal phylum Promethearchaeota phyl. nov. and kingdom Promethearchaeati regn. nov.</title>
        <authorList>
            <person name="Imachi H."/>
            <person name="Nobu M.K."/>
            <person name="Kato S."/>
            <person name="Takaki Y."/>
            <person name="Miyazaki M."/>
            <person name="Miyata M."/>
            <person name="Ogawara M."/>
            <person name="Saito Y."/>
            <person name="Sakai S."/>
            <person name="Tahara Y.O."/>
            <person name="Takano Y."/>
            <person name="Tasumi E."/>
            <person name="Uematsu K."/>
            <person name="Yoshimura T."/>
            <person name="Itoh T."/>
            <person name="Ohkuma M."/>
            <person name="Takai K."/>
        </authorList>
    </citation>
    <scope>NUCLEOTIDE SEQUENCE [LARGE SCALE GENOMIC DNA]</scope>
    <source>
        <strain evidence="1 2">MK-D1</strain>
    </source>
</reference>
<reference evidence="1 2" key="1">
    <citation type="journal article" date="2020" name="Nature">
        <title>Isolation of an archaeon at the prokaryote-eukaryote interface.</title>
        <authorList>
            <person name="Imachi H."/>
            <person name="Nobu M.K."/>
            <person name="Nakahara N."/>
            <person name="Morono Y."/>
            <person name="Ogawara M."/>
            <person name="Takaki Y."/>
            <person name="Takano Y."/>
            <person name="Uematsu K."/>
            <person name="Ikuta T."/>
            <person name="Ito M."/>
            <person name="Matsui Y."/>
            <person name="Miyazaki M."/>
            <person name="Murata K."/>
            <person name="Saito Y."/>
            <person name="Sakai S."/>
            <person name="Song C."/>
            <person name="Tasumi E."/>
            <person name="Yamanaka Y."/>
            <person name="Yamaguchi T."/>
            <person name="Kamagata Y."/>
            <person name="Tamaki H."/>
            <person name="Takai K."/>
        </authorList>
    </citation>
    <scope>NUCLEOTIDE SEQUENCE [LARGE SCALE GENOMIC DNA]</scope>
    <source>
        <strain evidence="1 2">MK-D1</strain>
    </source>
</reference>
<name>A0A5B9DF90_9ARCH</name>
<evidence type="ECO:0000313" key="1">
    <source>
        <dbReference type="EMBL" id="QEE17804.2"/>
    </source>
</evidence>
<sequence>MNENANKLFCTECGSTISQEQIDLLIQGKKIYCETCGKMIKTKTVKIEGKSDSAKKNWKEIGKSLGHSLKKGGEIIKENVEIQYNEVKKKLKNESSLEKPSNPPPYEEEKSETHDIPYQNIYRDKVPKKSNFQRGFQPSTGKYSYFHRMNMTTAILELIWVLVIGVVILMKMIPLIGTPGFSTELLKSLVPLVASLIILFYDYFYVRKRIERHDLTNYGLEYLIVGILGSFFAFGAGIFLCFKAFLVLIIAIADRAIFFSNKYKKSFGEVLLSILNKFSSIFGFIILGPSIFLINEMDSITKTYFFIAIAALLIDLIVVQLFSYKKQIKDIVLWIGIVKLILGIIASFYNLAGLMLAIGGGIMVLTSVLSEKY</sequence>